<evidence type="ECO:0000313" key="2">
    <source>
        <dbReference type="Proteomes" id="UP001189619"/>
    </source>
</evidence>
<evidence type="ECO:0008006" key="3">
    <source>
        <dbReference type="Google" id="ProtNLM"/>
    </source>
</evidence>
<organism evidence="1 2">
    <name type="scientific">Brevibacillus aydinogluensis</name>
    <dbReference type="NCBI Taxonomy" id="927786"/>
    <lineage>
        <taxon>Bacteria</taxon>
        <taxon>Bacillati</taxon>
        <taxon>Bacillota</taxon>
        <taxon>Bacilli</taxon>
        <taxon>Bacillales</taxon>
        <taxon>Paenibacillaceae</taxon>
        <taxon>Brevibacillus</taxon>
    </lineage>
</organism>
<dbReference type="Proteomes" id="UP001189619">
    <property type="component" value="Chromosome"/>
</dbReference>
<dbReference type="KEGG" id="bayd:BSPP4475_08310"/>
<evidence type="ECO:0000313" key="1">
    <source>
        <dbReference type="EMBL" id="CAJ1002315.1"/>
    </source>
</evidence>
<keyword evidence="2" id="KW-1185">Reference proteome</keyword>
<proteinExistence type="predicted"/>
<name>A0AA48RH22_9BACL</name>
<gene>
    <name evidence="1" type="ORF">BSPP4475_08310</name>
</gene>
<protein>
    <recommendedName>
        <fullName evidence="3">HNH endonuclease</fullName>
    </recommendedName>
</protein>
<reference evidence="1" key="1">
    <citation type="submission" date="2023-07" db="EMBL/GenBank/DDBJ databases">
        <authorList>
            <person name="Ivanov I."/>
            <person name="Teneva D."/>
            <person name="Stoikov I."/>
        </authorList>
    </citation>
    <scope>NUCLEOTIDE SEQUENCE</scope>
    <source>
        <strain evidence="1">4475</strain>
    </source>
</reference>
<dbReference type="AlphaFoldDB" id="A0AA48RH22"/>
<sequence>MYNRVDRYDPYVRAAIFYEYDGICFHDKKPLNFREMELDHIIPKKLFEKGNEKELHKLLSRLNLPVDFHRDCLCNLVPSRRVNNNEKGGSLYPDSILLNMLKITKEKTPNIIKRIDL</sequence>
<dbReference type="EMBL" id="OY569118">
    <property type="protein sequence ID" value="CAJ1002315.1"/>
    <property type="molecule type" value="Genomic_DNA"/>
</dbReference>
<accession>A0AA48RH22</accession>
<dbReference type="RefSeq" id="WP_304415394.1">
    <property type="nucleotide sequence ID" value="NZ_OY569118.1"/>
</dbReference>